<evidence type="ECO:0000313" key="7">
    <source>
        <dbReference type="Proteomes" id="UP000013827"/>
    </source>
</evidence>
<accession>A0A0D3JDU1</accession>
<dbReference type="KEGG" id="ehx:EMIHUDRAFT_207676"/>
<dbReference type="GeneID" id="17267183"/>
<dbReference type="RefSeq" id="XP_005774105.1">
    <property type="nucleotide sequence ID" value="XM_005774048.1"/>
</dbReference>
<evidence type="ECO:0000256" key="1">
    <source>
        <dbReference type="ARBA" id="ARBA00001946"/>
    </source>
</evidence>
<comment type="cofactor">
    <cofactor evidence="1">
        <name>Mg(2+)</name>
        <dbReference type="ChEBI" id="CHEBI:18420"/>
    </cofactor>
</comment>
<feature type="region of interest" description="Disordered" evidence="4">
    <location>
        <begin position="100"/>
        <end position="126"/>
    </location>
</feature>
<reference evidence="7" key="1">
    <citation type="journal article" date="2013" name="Nature">
        <title>Pan genome of the phytoplankton Emiliania underpins its global distribution.</title>
        <authorList>
            <person name="Read B.A."/>
            <person name="Kegel J."/>
            <person name="Klute M.J."/>
            <person name="Kuo A."/>
            <person name="Lefebvre S.C."/>
            <person name="Maumus F."/>
            <person name="Mayer C."/>
            <person name="Miller J."/>
            <person name="Monier A."/>
            <person name="Salamov A."/>
            <person name="Young J."/>
            <person name="Aguilar M."/>
            <person name="Claverie J.M."/>
            <person name="Frickenhaus S."/>
            <person name="Gonzalez K."/>
            <person name="Herman E.K."/>
            <person name="Lin Y.C."/>
            <person name="Napier J."/>
            <person name="Ogata H."/>
            <person name="Sarno A.F."/>
            <person name="Shmutz J."/>
            <person name="Schroeder D."/>
            <person name="de Vargas C."/>
            <person name="Verret F."/>
            <person name="von Dassow P."/>
            <person name="Valentin K."/>
            <person name="Van de Peer Y."/>
            <person name="Wheeler G."/>
            <person name="Dacks J.B."/>
            <person name="Delwiche C.F."/>
            <person name="Dyhrman S.T."/>
            <person name="Glockner G."/>
            <person name="John U."/>
            <person name="Richards T."/>
            <person name="Worden A.Z."/>
            <person name="Zhang X."/>
            <person name="Grigoriev I.V."/>
            <person name="Allen A.E."/>
            <person name="Bidle K."/>
            <person name="Borodovsky M."/>
            <person name="Bowler C."/>
            <person name="Brownlee C."/>
            <person name="Cock J.M."/>
            <person name="Elias M."/>
            <person name="Gladyshev V.N."/>
            <person name="Groth M."/>
            <person name="Guda C."/>
            <person name="Hadaegh A."/>
            <person name="Iglesias-Rodriguez M.D."/>
            <person name="Jenkins J."/>
            <person name="Jones B.M."/>
            <person name="Lawson T."/>
            <person name="Leese F."/>
            <person name="Lindquist E."/>
            <person name="Lobanov A."/>
            <person name="Lomsadze A."/>
            <person name="Malik S.B."/>
            <person name="Marsh M.E."/>
            <person name="Mackinder L."/>
            <person name="Mock T."/>
            <person name="Mueller-Roeber B."/>
            <person name="Pagarete A."/>
            <person name="Parker M."/>
            <person name="Probert I."/>
            <person name="Quesneville H."/>
            <person name="Raines C."/>
            <person name="Rensing S.A."/>
            <person name="Riano-Pachon D.M."/>
            <person name="Richier S."/>
            <person name="Rokitta S."/>
            <person name="Shiraiwa Y."/>
            <person name="Soanes D.M."/>
            <person name="van der Giezen M."/>
            <person name="Wahlund T.M."/>
            <person name="Williams B."/>
            <person name="Wilson W."/>
            <person name="Wolfe G."/>
            <person name="Wurch L.L."/>
        </authorList>
    </citation>
    <scope>NUCLEOTIDE SEQUENCE</scope>
</reference>
<name>A0A0D3JDU1_EMIH1</name>
<evidence type="ECO:0000259" key="5">
    <source>
        <dbReference type="SMART" id="SM00990"/>
    </source>
</evidence>
<feature type="region of interest" description="Disordered" evidence="4">
    <location>
        <begin position="146"/>
        <end position="167"/>
    </location>
</feature>
<dbReference type="HOGENOM" id="CLU_1597522_0_0_1"/>
<evidence type="ECO:0000313" key="6">
    <source>
        <dbReference type="EnsemblProtists" id="EOD21676"/>
    </source>
</evidence>
<protein>
    <recommendedName>
        <fullName evidence="5">VRR-NUC domain-containing protein</fullName>
    </recommendedName>
</protein>
<dbReference type="Proteomes" id="UP000013827">
    <property type="component" value="Unassembled WGS sequence"/>
</dbReference>
<dbReference type="AlphaFoldDB" id="A0A0D3JDU1"/>
<dbReference type="InterPro" id="IPR014883">
    <property type="entry name" value="VRR_NUC"/>
</dbReference>
<proteinExistence type="predicted"/>
<evidence type="ECO:0000256" key="2">
    <source>
        <dbReference type="ARBA" id="ARBA00022722"/>
    </source>
</evidence>
<keyword evidence="2" id="KW-0540">Nuclease</keyword>
<keyword evidence="3" id="KW-0378">Hydrolase</keyword>
<dbReference type="Gene3D" id="3.40.1350.10">
    <property type="match status" value="1"/>
</dbReference>
<dbReference type="GO" id="GO:0004518">
    <property type="term" value="F:nuclease activity"/>
    <property type="evidence" value="ECO:0007669"/>
    <property type="project" value="UniProtKB-KW"/>
</dbReference>
<dbReference type="InterPro" id="IPR011856">
    <property type="entry name" value="tRNA_endonuc-like_dom_sf"/>
</dbReference>
<evidence type="ECO:0000256" key="3">
    <source>
        <dbReference type="ARBA" id="ARBA00022801"/>
    </source>
</evidence>
<dbReference type="EnsemblProtists" id="EOD21676">
    <property type="protein sequence ID" value="EOD21676"/>
    <property type="gene ID" value="EMIHUDRAFT_207676"/>
</dbReference>
<dbReference type="Pfam" id="PF08774">
    <property type="entry name" value="VRR_NUC"/>
    <property type="match status" value="1"/>
</dbReference>
<keyword evidence="7" id="KW-1185">Reference proteome</keyword>
<feature type="domain" description="VRR-NUC" evidence="5">
    <location>
        <begin position="2"/>
        <end position="86"/>
    </location>
</feature>
<reference evidence="6" key="2">
    <citation type="submission" date="2024-10" db="UniProtKB">
        <authorList>
            <consortium name="EnsemblProtists"/>
        </authorList>
    </citation>
    <scope>IDENTIFICATION</scope>
</reference>
<dbReference type="SMART" id="SM00990">
    <property type="entry name" value="VRR_NUC"/>
    <property type="match status" value="1"/>
</dbReference>
<organism evidence="6 7">
    <name type="scientific">Emiliania huxleyi (strain CCMP1516)</name>
    <dbReference type="NCBI Taxonomy" id="280463"/>
    <lineage>
        <taxon>Eukaryota</taxon>
        <taxon>Haptista</taxon>
        <taxon>Haptophyta</taxon>
        <taxon>Prymnesiophyceae</taxon>
        <taxon>Isochrysidales</taxon>
        <taxon>Noelaerhabdaceae</taxon>
        <taxon>Emiliania</taxon>
    </lineage>
</organism>
<dbReference type="GO" id="GO:0003676">
    <property type="term" value="F:nucleic acid binding"/>
    <property type="evidence" value="ECO:0007669"/>
    <property type="project" value="InterPro"/>
</dbReference>
<feature type="compositionally biased region" description="Low complexity" evidence="4">
    <location>
        <begin position="146"/>
        <end position="161"/>
    </location>
</feature>
<evidence type="ECO:0000256" key="4">
    <source>
        <dbReference type="SAM" id="MobiDB-lite"/>
    </source>
</evidence>
<sequence length="167" mass="17755">MPFVGSVNGAFLGGGRLGAIRWNALRTTGSSSGYPDVFVHWRGAFNEIGLAVEVKVPGARLQPRQQEWRTRLVRAGAVFVVVHSLDEFVQALNSYLGDTPAPAAESDNSADSMQRADEAQDEVAAEAEEFEYGAWGTWGYDYSSAPAAPAHSAPAQPGSSPETAISL</sequence>
<dbReference type="PaxDb" id="2903-EOD21676"/>
<dbReference type="GO" id="GO:0016788">
    <property type="term" value="F:hydrolase activity, acting on ester bonds"/>
    <property type="evidence" value="ECO:0007669"/>
    <property type="project" value="InterPro"/>
</dbReference>